<comment type="subcellular location">
    <subcellularLocation>
        <location evidence="1">Nucleus</location>
    </subcellularLocation>
</comment>
<keyword evidence="5" id="KW-0539">Nucleus</keyword>
<dbReference type="PROSITE" id="PS51032">
    <property type="entry name" value="AP2_ERF"/>
    <property type="match status" value="1"/>
</dbReference>
<gene>
    <name evidence="8" type="ORF">C1H46_004649</name>
</gene>
<evidence type="ECO:0000256" key="1">
    <source>
        <dbReference type="ARBA" id="ARBA00004123"/>
    </source>
</evidence>
<evidence type="ECO:0000256" key="2">
    <source>
        <dbReference type="ARBA" id="ARBA00023015"/>
    </source>
</evidence>
<dbReference type="FunFam" id="3.30.730.10:FF:000001">
    <property type="entry name" value="Ethylene-responsive transcription factor 2"/>
    <property type="match status" value="1"/>
</dbReference>
<dbReference type="Pfam" id="PF00847">
    <property type="entry name" value="AP2"/>
    <property type="match status" value="1"/>
</dbReference>
<dbReference type="InterPro" id="IPR016177">
    <property type="entry name" value="DNA-bd_dom_sf"/>
</dbReference>
<feature type="domain" description="AP2/ERF" evidence="7">
    <location>
        <begin position="114"/>
        <end position="171"/>
    </location>
</feature>
<dbReference type="InterPro" id="IPR001471">
    <property type="entry name" value="AP2/ERF_dom"/>
</dbReference>
<keyword evidence="9" id="KW-1185">Reference proteome</keyword>
<dbReference type="Gene3D" id="3.30.730.10">
    <property type="entry name" value="AP2/ERF domain"/>
    <property type="match status" value="1"/>
</dbReference>
<keyword evidence="2" id="KW-0805">Transcription regulation</keyword>
<evidence type="ECO:0000256" key="3">
    <source>
        <dbReference type="ARBA" id="ARBA00023125"/>
    </source>
</evidence>
<evidence type="ECO:0000313" key="8">
    <source>
        <dbReference type="EMBL" id="TQE09692.1"/>
    </source>
</evidence>
<dbReference type="Proteomes" id="UP000315295">
    <property type="component" value="Unassembled WGS sequence"/>
</dbReference>
<organism evidence="8 9">
    <name type="scientific">Malus baccata</name>
    <name type="common">Siberian crab apple</name>
    <name type="synonym">Pyrus baccata</name>
    <dbReference type="NCBI Taxonomy" id="106549"/>
    <lineage>
        <taxon>Eukaryota</taxon>
        <taxon>Viridiplantae</taxon>
        <taxon>Streptophyta</taxon>
        <taxon>Embryophyta</taxon>
        <taxon>Tracheophyta</taxon>
        <taxon>Spermatophyta</taxon>
        <taxon>Magnoliopsida</taxon>
        <taxon>eudicotyledons</taxon>
        <taxon>Gunneridae</taxon>
        <taxon>Pentapetalae</taxon>
        <taxon>rosids</taxon>
        <taxon>fabids</taxon>
        <taxon>Rosales</taxon>
        <taxon>Rosaceae</taxon>
        <taxon>Amygdaloideae</taxon>
        <taxon>Maleae</taxon>
        <taxon>Malus</taxon>
    </lineage>
</organism>
<protein>
    <recommendedName>
        <fullName evidence="7">AP2/ERF domain-containing protein</fullName>
    </recommendedName>
</protein>
<dbReference type="InterPro" id="IPR050913">
    <property type="entry name" value="AP2/ERF_ERF"/>
</dbReference>
<evidence type="ECO:0000256" key="5">
    <source>
        <dbReference type="ARBA" id="ARBA00023242"/>
    </source>
</evidence>
<dbReference type="EMBL" id="VIEB01000053">
    <property type="protein sequence ID" value="TQE09692.1"/>
    <property type="molecule type" value="Genomic_DNA"/>
</dbReference>
<keyword evidence="4" id="KW-0804">Transcription</keyword>
<name>A0A540NF89_MALBA</name>
<accession>A0A540NF89</accession>
<reference evidence="8 9" key="1">
    <citation type="journal article" date="2019" name="G3 (Bethesda)">
        <title>Sequencing of a Wild Apple (Malus baccata) Genome Unravels the Differences Between Cultivated and Wild Apple Species Regarding Disease Resistance and Cold Tolerance.</title>
        <authorList>
            <person name="Chen X."/>
        </authorList>
    </citation>
    <scope>NUCLEOTIDE SEQUENCE [LARGE SCALE GENOMIC DNA]</scope>
    <source>
        <strain evidence="9">cv. Shandingzi</strain>
        <tissue evidence="8">Leaves</tissue>
    </source>
</reference>
<dbReference type="SUPFAM" id="SSF54171">
    <property type="entry name" value="DNA-binding domain"/>
    <property type="match status" value="1"/>
</dbReference>
<dbReference type="PANTHER" id="PTHR31194">
    <property type="entry name" value="SHN SHINE , DNA BINDING / TRANSCRIPTION FACTOR"/>
    <property type="match status" value="1"/>
</dbReference>
<comment type="caution">
    <text evidence="8">The sequence shown here is derived from an EMBL/GenBank/DDBJ whole genome shotgun (WGS) entry which is preliminary data.</text>
</comment>
<dbReference type="CDD" id="cd00018">
    <property type="entry name" value="AP2"/>
    <property type="match status" value="1"/>
</dbReference>
<proteinExistence type="predicted"/>
<feature type="compositionally biased region" description="Low complexity" evidence="6">
    <location>
        <begin position="84"/>
        <end position="95"/>
    </location>
</feature>
<evidence type="ECO:0000313" key="9">
    <source>
        <dbReference type="Proteomes" id="UP000315295"/>
    </source>
</evidence>
<dbReference type="AlphaFoldDB" id="A0A540NF89"/>
<dbReference type="PRINTS" id="PR00367">
    <property type="entry name" value="ETHRSPELEMNT"/>
</dbReference>
<feature type="region of interest" description="Disordered" evidence="6">
    <location>
        <begin position="78"/>
        <end position="113"/>
    </location>
</feature>
<dbReference type="PANTHER" id="PTHR31194:SF166">
    <property type="entry name" value="PATHOGENESIS-RELATED GENES TRANSCRIPTIONAL ACTIVATOR PTI6"/>
    <property type="match status" value="1"/>
</dbReference>
<sequence>MHTVQINCSVANSNVQFSEQTTALAKPVIHETPYQTRIQPKLVRIIHADADATDSSSDDNEDSVVPAVKRSVREINLEVPSPPSASSSPPCSGCPKLSKRAKLPPKSGPGRRERFVGVRQRPWGRWAAEIRDPNQRKRLWLGTFDTEEEAAAAYDRASLMLRGPRAVTNLPGAGETVVADEVVAAATVGPWGRRRSICRRGWRRGGC</sequence>
<keyword evidence="3" id="KW-0238">DNA-binding</keyword>
<evidence type="ECO:0000259" key="7">
    <source>
        <dbReference type="PROSITE" id="PS51032"/>
    </source>
</evidence>
<dbReference type="GO" id="GO:0003677">
    <property type="term" value="F:DNA binding"/>
    <property type="evidence" value="ECO:0007669"/>
    <property type="project" value="UniProtKB-KW"/>
</dbReference>
<dbReference type="SMART" id="SM00380">
    <property type="entry name" value="AP2"/>
    <property type="match status" value="1"/>
</dbReference>
<dbReference type="STRING" id="106549.A0A540NF89"/>
<dbReference type="GO" id="GO:0005634">
    <property type="term" value="C:nucleus"/>
    <property type="evidence" value="ECO:0007669"/>
    <property type="project" value="UniProtKB-SubCell"/>
</dbReference>
<evidence type="ECO:0000256" key="4">
    <source>
        <dbReference type="ARBA" id="ARBA00023163"/>
    </source>
</evidence>
<evidence type="ECO:0000256" key="6">
    <source>
        <dbReference type="SAM" id="MobiDB-lite"/>
    </source>
</evidence>
<dbReference type="InterPro" id="IPR036955">
    <property type="entry name" value="AP2/ERF_dom_sf"/>
</dbReference>
<dbReference type="GO" id="GO:0003700">
    <property type="term" value="F:DNA-binding transcription factor activity"/>
    <property type="evidence" value="ECO:0007669"/>
    <property type="project" value="InterPro"/>
</dbReference>